<gene>
    <name evidence="1" type="ORF">ETB97_012134</name>
</gene>
<proteinExistence type="predicted"/>
<name>A0A8H6A6W6_PETAA</name>
<comment type="caution">
    <text evidence="1">The sequence shown here is derived from an EMBL/GenBank/DDBJ whole genome shotgun (WGS) entry which is preliminary data.</text>
</comment>
<dbReference type="EMBL" id="SPNV01000081">
    <property type="protein sequence ID" value="KAF5862149.1"/>
    <property type="molecule type" value="Genomic_DNA"/>
</dbReference>
<sequence>MSASTRTNSLKPGQYANNSPEIRYYNDDNLNDMENKKTRLIAVSYVSYLNSPQVNLSHYPQLASLVRAILIVDFTQAAGYAPIDASVADSAFLACYKWLLGTTAAAITYWNQTRMPDSSPATGG</sequence>
<protein>
    <recommendedName>
        <fullName evidence="3">Aminotransferase class V domain-containing protein</fullName>
    </recommendedName>
</protein>
<keyword evidence="2" id="KW-1185">Reference proteome</keyword>
<dbReference type="SUPFAM" id="SSF53383">
    <property type="entry name" value="PLP-dependent transferases"/>
    <property type="match status" value="1"/>
</dbReference>
<evidence type="ECO:0000313" key="2">
    <source>
        <dbReference type="Proteomes" id="UP000541154"/>
    </source>
</evidence>
<dbReference type="InterPro" id="IPR015424">
    <property type="entry name" value="PyrdxlP-dep_Trfase"/>
</dbReference>
<reference evidence="1 2" key="1">
    <citation type="submission" date="2019-04" db="EMBL/GenBank/DDBJ databases">
        <title>Aspergillus burnettii sp. nov., novel species from soil in southeast Queensland.</title>
        <authorList>
            <person name="Gilchrist C.L.M."/>
            <person name="Pitt J.I."/>
            <person name="Lange L."/>
            <person name="Lacey H.J."/>
            <person name="Vuong D."/>
            <person name="Midgley D.J."/>
            <person name="Greenfield P."/>
            <person name="Bradbury M."/>
            <person name="Lacey E."/>
            <person name="Busk P.K."/>
            <person name="Pilgaard B."/>
            <person name="Chooi Y.H."/>
            <person name="Piggott A.M."/>
        </authorList>
    </citation>
    <scope>NUCLEOTIDE SEQUENCE [LARGE SCALE GENOMIC DNA]</scope>
    <source>
        <strain evidence="1 2">FRR 5400</strain>
    </source>
</reference>
<evidence type="ECO:0008006" key="3">
    <source>
        <dbReference type="Google" id="ProtNLM"/>
    </source>
</evidence>
<dbReference type="InterPro" id="IPR015421">
    <property type="entry name" value="PyrdxlP-dep_Trfase_major"/>
</dbReference>
<dbReference type="Gene3D" id="3.40.640.10">
    <property type="entry name" value="Type I PLP-dependent aspartate aminotransferase-like (Major domain)"/>
    <property type="match status" value="1"/>
</dbReference>
<accession>A0A8H6A6W6</accession>
<dbReference type="Proteomes" id="UP000541154">
    <property type="component" value="Unassembled WGS sequence"/>
</dbReference>
<evidence type="ECO:0000313" key="1">
    <source>
        <dbReference type="EMBL" id="KAF5862149.1"/>
    </source>
</evidence>
<organism evidence="1 2">
    <name type="scientific">Petromyces alliaceus</name>
    <name type="common">Aspergillus alliaceus</name>
    <dbReference type="NCBI Taxonomy" id="209559"/>
    <lineage>
        <taxon>Eukaryota</taxon>
        <taxon>Fungi</taxon>
        <taxon>Dikarya</taxon>
        <taxon>Ascomycota</taxon>
        <taxon>Pezizomycotina</taxon>
        <taxon>Eurotiomycetes</taxon>
        <taxon>Eurotiomycetidae</taxon>
        <taxon>Eurotiales</taxon>
        <taxon>Aspergillaceae</taxon>
        <taxon>Aspergillus</taxon>
        <taxon>Aspergillus subgen. Circumdati</taxon>
    </lineage>
</organism>
<dbReference type="AlphaFoldDB" id="A0A8H6A6W6"/>